<keyword evidence="4" id="KW-1185">Reference proteome</keyword>
<accession>A0A6H5IFZ9</accession>
<dbReference type="Pfam" id="PF00078">
    <property type="entry name" value="RVT_1"/>
    <property type="match status" value="1"/>
</dbReference>
<dbReference type="OrthoDB" id="7697131at2759"/>
<evidence type="ECO:0000313" key="4">
    <source>
        <dbReference type="Proteomes" id="UP000479190"/>
    </source>
</evidence>
<proteinExistence type="predicted"/>
<dbReference type="PANTHER" id="PTHR19446">
    <property type="entry name" value="REVERSE TRANSCRIPTASES"/>
    <property type="match status" value="1"/>
</dbReference>
<feature type="domain" description="Reverse transcriptase" evidence="1">
    <location>
        <begin position="631"/>
        <end position="768"/>
    </location>
</feature>
<dbReference type="InterPro" id="IPR036691">
    <property type="entry name" value="Endo/exonu/phosph_ase_sf"/>
</dbReference>
<dbReference type="AlphaFoldDB" id="A0A6H5IFZ9"/>
<protein>
    <recommendedName>
        <fullName evidence="5">Reverse transcriptase domain-containing protein</fullName>
    </recommendedName>
</protein>
<sequence length="784" mass="90058">MRDELVRCQKVVLSACMKVRHTVPTVAMQVLAGSPPWDLQCLIRRTKYKIRRGLALDDLDLITDDGSGVRSLLAKCNEEVMNKWQEAWDSSEKGKVTYELAPDVRILQKWTKWMNVRWLVCYILGKGVILKDVLYVPELTSNLFSVTSILSKGYKMDADYNHWKFIKNGDIEEDVFMRLPEGFNTPGKKKGETPWACIVVTDKRYDAVRLANISTSHFVCAHVSGPHGTFYVASLYCQFSDPIEPYMLMVTRACRAIGNKHLLVAADLNAISPLWNDHSNDIDYRGNVVEDTATLLDLAFANKSNELPTFRRGRKTIDATLISQSWEECVCEWTVLDDCVTSDHRAIRIVIRSEKRATTVREPRFCIRRANWAKYRRISSEANLIHIEAINKNEVDELVTTLTTTVCDAANRSIPKKKTRIKSVPWWNQVLTMKKRRSHRARKIWQREQDPARKQELGVAYRQCLREYTKGIHEAKRQSWWRFVVDTCNENPYGLVYKMFNNKMTPDKAISCIRTEEGHSMDWKRTMTGILDGLLGKLPEDSPERVMTYTYQPSGMEWSQRQVTRAVTSIKSGKAPGLDGIEAEMLKKLVNTPAMDFLTGIFNAGRKMGYFPDQWKNANLKILLKGEDKDETQTKSYRPICLLPIMSKVLEKLINWSLGQVLLEPVYASSRQYGYRINRSTEDAIVDVLDAIDEKEDKMVMALLFDVTGAFDNLLWSRTLGVLRRRQCPDDLYRIMESYLCNQRVTVTDAYEKLERPLIQGLSEGFHSWPFALESVRGRASGGN</sequence>
<reference evidence="3 4" key="1">
    <citation type="submission" date="2020-02" db="EMBL/GenBank/DDBJ databases">
        <authorList>
            <person name="Ferguson B K."/>
        </authorList>
    </citation>
    <scope>NUCLEOTIDE SEQUENCE [LARGE SCALE GENOMIC DNA]</scope>
</reference>
<dbReference type="GO" id="GO:0003824">
    <property type="term" value="F:catalytic activity"/>
    <property type="evidence" value="ECO:0007669"/>
    <property type="project" value="InterPro"/>
</dbReference>
<dbReference type="EMBL" id="CADCXV010000740">
    <property type="protein sequence ID" value="CAB0034360.1"/>
    <property type="molecule type" value="Genomic_DNA"/>
</dbReference>
<organism evidence="3 4">
    <name type="scientific">Trichogramma brassicae</name>
    <dbReference type="NCBI Taxonomy" id="86971"/>
    <lineage>
        <taxon>Eukaryota</taxon>
        <taxon>Metazoa</taxon>
        <taxon>Ecdysozoa</taxon>
        <taxon>Arthropoda</taxon>
        <taxon>Hexapoda</taxon>
        <taxon>Insecta</taxon>
        <taxon>Pterygota</taxon>
        <taxon>Neoptera</taxon>
        <taxon>Endopterygota</taxon>
        <taxon>Hymenoptera</taxon>
        <taxon>Apocrita</taxon>
        <taxon>Proctotrupomorpha</taxon>
        <taxon>Chalcidoidea</taxon>
        <taxon>Trichogrammatidae</taxon>
        <taxon>Trichogramma</taxon>
    </lineage>
</organism>
<evidence type="ECO:0000313" key="3">
    <source>
        <dbReference type="EMBL" id="CAB0034360.1"/>
    </source>
</evidence>
<evidence type="ECO:0000259" key="1">
    <source>
        <dbReference type="Pfam" id="PF00078"/>
    </source>
</evidence>
<dbReference type="Gene3D" id="3.60.10.10">
    <property type="entry name" value="Endonuclease/exonuclease/phosphatase"/>
    <property type="match status" value="1"/>
</dbReference>
<name>A0A6H5IFZ9_9HYME</name>
<evidence type="ECO:0008006" key="5">
    <source>
        <dbReference type="Google" id="ProtNLM"/>
    </source>
</evidence>
<dbReference type="Pfam" id="PF14529">
    <property type="entry name" value="Exo_endo_phos_2"/>
    <property type="match status" value="1"/>
</dbReference>
<dbReference type="SUPFAM" id="SSF56219">
    <property type="entry name" value="DNase I-like"/>
    <property type="match status" value="1"/>
</dbReference>
<dbReference type="Proteomes" id="UP000479190">
    <property type="component" value="Unassembled WGS sequence"/>
</dbReference>
<dbReference type="InterPro" id="IPR005135">
    <property type="entry name" value="Endo/exonuclease/phosphatase"/>
</dbReference>
<dbReference type="InterPro" id="IPR000477">
    <property type="entry name" value="RT_dom"/>
</dbReference>
<evidence type="ECO:0000259" key="2">
    <source>
        <dbReference type="Pfam" id="PF14529"/>
    </source>
</evidence>
<feature type="domain" description="Endonuclease/exonuclease/phosphatase" evidence="2">
    <location>
        <begin position="231"/>
        <end position="347"/>
    </location>
</feature>
<gene>
    <name evidence="3" type="ORF">TBRA_LOCUS6258</name>
</gene>